<organism evidence="4 5">
    <name type="scientific">Microvirga brassicacearum</name>
    <dbReference type="NCBI Taxonomy" id="2580413"/>
    <lineage>
        <taxon>Bacteria</taxon>
        <taxon>Pseudomonadati</taxon>
        <taxon>Pseudomonadota</taxon>
        <taxon>Alphaproteobacteria</taxon>
        <taxon>Hyphomicrobiales</taxon>
        <taxon>Methylobacteriaceae</taxon>
        <taxon>Microvirga</taxon>
    </lineage>
</organism>
<evidence type="ECO:0000313" key="4">
    <source>
        <dbReference type="EMBL" id="KAB0266718.1"/>
    </source>
</evidence>
<dbReference type="Pfam" id="PF01476">
    <property type="entry name" value="LysM"/>
    <property type="match status" value="1"/>
</dbReference>
<dbReference type="Proteomes" id="UP000325684">
    <property type="component" value="Unassembled WGS sequence"/>
</dbReference>
<feature type="region of interest" description="Disordered" evidence="1">
    <location>
        <begin position="196"/>
        <end position="239"/>
    </location>
</feature>
<keyword evidence="2" id="KW-0812">Transmembrane</keyword>
<proteinExistence type="predicted"/>
<gene>
    <name evidence="4" type="ORF">FEZ63_12525</name>
</gene>
<feature type="region of interest" description="Disordered" evidence="1">
    <location>
        <begin position="338"/>
        <end position="367"/>
    </location>
</feature>
<dbReference type="OrthoDB" id="370541at2"/>
<comment type="caution">
    <text evidence="4">The sequence shown here is derived from an EMBL/GenBank/DDBJ whole genome shotgun (WGS) entry which is preliminary data.</text>
</comment>
<feature type="region of interest" description="Disordered" evidence="1">
    <location>
        <begin position="51"/>
        <end position="84"/>
    </location>
</feature>
<dbReference type="CDD" id="cd00118">
    <property type="entry name" value="LysM"/>
    <property type="match status" value="1"/>
</dbReference>
<evidence type="ECO:0000259" key="3">
    <source>
        <dbReference type="PROSITE" id="PS51782"/>
    </source>
</evidence>
<sequence>MHESAKLRKGAMANVRPIGGNIVIIGAAAIAVVVVLLGVLNWDALLGPKAPDTAPSAVSQPAPGAVTPPPAPATSPKAESPPADAAKVAVSQGAAEAIAPTFDIVRVEPNGDSVIAGRSTPGATIELLRNDQVHARSVADNSGLFALTPPPLPSGSHKIVLQSIAPDGKRQRSKESVTVEINGSTRPLVALTAPDKPTVLLSNPEPAPKAAAKTAETAPVEAAPQQQASANSAAPATQPATVPRLEIKIMSVESDEGKLYVSGEAAPGATVRLYLNESFIAPGGAGGDGKLSFAIASGVKPGEYRVRLDDVDPVSGQVKSRAEVGYNVPAMVAEAAPAAGSGGAPAATPGATQPSGTGRVASAASNPTDLPPNTVVIPNIDTAIVSRGDSLWRISQRIYGKGYRYTVIYGANQTQIRNPNLIYPGQIFVLPNGEAQNTN</sequence>
<dbReference type="SMART" id="SM00257">
    <property type="entry name" value="LysM"/>
    <property type="match status" value="1"/>
</dbReference>
<keyword evidence="5" id="KW-1185">Reference proteome</keyword>
<name>A0A5N3PAE2_9HYPH</name>
<feature type="compositionally biased region" description="Low complexity" evidence="1">
    <location>
        <begin position="74"/>
        <end position="83"/>
    </location>
</feature>
<dbReference type="PROSITE" id="PS51782">
    <property type="entry name" value="LYSM"/>
    <property type="match status" value="1"/>
</dbReference>
<dbReference type="SUPFAM" id="SSF54106">
    <property type="entry name" value="LysM domain"/>
    <property type="match status" value="1"/>
</dbReference>
<accession>A0A5N3PAE2</accession>
<reference evidence="4 5" key="1">
    <citation type="journal article" date="2019" name="Microorganisms">
        <title>Genome Insights into the Novel Species Microvirga brassicacearum, a Rapeseed Endophyte with Biotechnological Potential.</title>
        <authorList>
            <person name="Jimenez-Gomez A."/>
            <person name="Saati-Santamaria Z."/>
            <person name="Igual J.M."/>
            <person name="Rivas R."/>
            <person name="Mateos P.F."/>
            <person name="Garcia-Fraile P."/>
        </authorList>
    </citation>
    <scope>NUCLEOTIDE SEQUENCE [LARGE SCALE GENOMIC DNA]</scope>
    <source>
        <strain evidence="4 5">CDVBN77</strain>
    </source>
</reference>
<dbReference type="PANTHER" id="PTHR34700">
    <property type="entry name" value="POTASSIUM BINDING PROTEIN KBP"/>
    <property type="match status" value="1"/>
</dbReference>
<feature type="compositionally biased region" description="Low complexity" evidence="1">
    <location>
        <begin position="338"/>
        <end position="358"/>
    </location>
</feature>
<dbReference type="PANTHER" id="PTHR34700:SF4">
    <property type="entry name" value="PHAGE-LIKE ELEMENT PBSX PROTEIN XKDP"/>
    <property type="match status" value="1"/>
</dbReference>
<protein>
    <submittedName>
        <fullName evidence="4">LysM peptidoglycan-binding domain-containing protein</fullName>
    </submittedName>
</protein>
<evidence type="ECO:0000256" key="2">
    <source>
        <dbReference type="SAM" id="Phobius"/>
    </source>
</evidence>
<evidence type="ECO:0000313" key="5">
    <source>
        <dbReference type="Proteomes" id="UP000325684"/>
    </source>
</evidence>
<keyword evidence="2" id="KW-0472">Membrane</keyword>
<keyword evidence="2" id="KW-1133">Transmembrane helix</keyword>
<dbReference type="InterPro" id="IPR052196">
    <property type="entry name" value="Bact_Kbp"/>
</dbReference>
<dbReference type="InterPro" id="IPR018392">
    <property type="entry name" value="LysM"/>
</dbReference>
<dbReference type="InterPro" id="IPR036779">
    <property type="entry name" value="LysM_dom_sf"/>
</dbReference>
<feature type="compositionally biased region" description="Low complexity" evidence="1">
    <location>
        <begin position="208"/>
        <end position="239"/>
    </location>
</feature>
<feature type="transmembrane region" description="Helical" evidence="2">
    <location>
        <begin position="21"/>
        <end position="42"/>
    </location>
</feature>
<evidence type="ECO:0000256" key="1">
    <source>
        <dbReference type="SAM" id="MobiDB-lite"/>
    </source>
</evidence>
<feature type="domain" description="LysM" evidence="3">
    <location>
        <begin position="381"/>
        <end position="430"/>
    </location>
</feature>
<dbReference type="EMBL" id="VCMV01000017">
    <property type="protein sequence ID" value="KAB0266718.1"/>
    <property type="molecule type" value="Genomic_DNA"/>
</dbReference>
<dbReference type="Gene3D" id="3.10.350.10">
    <property type="entry name" value="LysM domain"/>
    <property type="match status" value="1"/>
</dbReference>
<dbReference type="AlphaFoldDB" id="A0A5N3PAE2"/>